<gene>
    <name evidence="1" type="ORF">SDC9_88530</name>
</gene>
<proteinExistence type="predicted"/>
<name>A0A644ZLT8_9ZZZZ</name>
<comment type="caution">
    <text evidence="1">The sequence shown here is derived from an EMBL/GenBank/DDBJ whole genome shotgun (WGS) entry which is preliminary data.</text>
</comment>
<accession>A0A644ZLT8</accession>
<organism evidence="1">
    <name type="scientific">bioreactor metagenome</name>
    <dbReference type="NCBI Taxonomy" id="1076179"/>
    <lineage>
        <taxon>unclassified sequences</taxon>
        <taxon>metagenomes</taxon>
        <taxon>ecological metagenomes</taxon>
    </lineage>
</organism>
<evidence type="ECO:0000313" key="1">
    <source>
        <dbReference type="EMBL" id="MPM41870.1"/>
    </source>
</evidence>
<sequence>MAVVGEELPADRDGAALRPVRGVGALVEHRGGGDVGDLGVLHVRGGLLGHELPVVRQHPAVERDLLHAAVPAVDVAVEVVLGRAEVLLEVGGVLVPGAEPEALVVLDPRDLDGAEVAALEGLRVGGLLARDLDQVAGEVVRPAVEGAGEALGGALVDPADAHAAVPALVEERLDAAVLLPDDHHRVLADVGLQEVALLGDHRVVGEHHPGPLPDLLQLLLVDLLVGEDPAVEAAVLDVDERGDVGVVGHGNSLVNGPAAGPVAGRLGSRGRSGAGTCDCSVVCEADDVDEGLEVSRARAVRLLE</sequence>
<dbReference type="AlphaFoldDB" id="A0A644ZLT8"/>
<reference evidence="1" key="1">
    <citation type="submission" date="2019-08" db="EMBL/GenBank/DDBJ databases">
        <authorList>
            <person name="Kucharzyk K."/>
            <person name="Murdoch R.W."/>
            <person name="Higgins S."/>
            <person name="Loffler F."/>
        </authorList>
    </citation>
    <scope>NUCLEOTIDE SEQUENCE</scope>
</reference>
<protein>
    <submittedName>
        <fullName evidence="1">Uncharacterized protein</fullName>
    </submittedName>
</protein>
<dbReference type="EMBL" id="VSSQ01009520">
    <property type="protein sequence ID" value="MPM41870.1"/>
    <property type="molecule type" value="Genomic_DNA"/>
</dbReference>